<feature type="region of interest" description="Disordered" evidence="3">
    <location>
        <begin position="1"/>
        <end position="79"/>
    </location>
</feature>
<keyword evidence="2 6" id="KW-0808">Transferase</keyword>
<dbReference type="PANTHER" id="PTHR12526">
    <property type="entry name" value="GLYCOSYLTRANSFERASE"/>
    <property type="match status" value="1"/>
</dbReference>
<dbReference type="CDD" id="cd03801">
    <property type="entry name" value="GT4_PimA-like"/>
    <property type="match status" value="1"/>
</dbReference>
<reference evidence="6 7" key="1">
    <citation type="submission" date="2019-11" db="EMBL/GenBank/DDBJ databases">
        <title>Cellulosimicrobium composti sp. nov. isolated from a compost.</title>
        <authorList>
            <person name="Yang Y."/>
        </authorList>
    </citation>
    <scope>NUCLEOTIDE SEQUENCE [LARGE SCALE GENOMIC DNA]</scope>
    <source>
        <strain evidence="6 7">BIT-GX5</strain>
    </source>
</reference>
<dbReference type="GO" id="GO:0016757">
    <property type="term" value="F:glycosyltransferase activity"/>
    <property type="evidence" value="ECO:0007669"/>
    <property type="project" value="UniProtKB-KW"/>
</dbReference>
<dbReference type="Proteomes" id="UP000440668">
    <property type="component" value="Unassembled WGS sequence"/>
</dbReference>
<dbReference type="InterPro" id="IPR028098">
    <property type="entry name" value="Glyco_trans_4-like_N"/>
</dbReference>
<evidence type="ECO:0000256" key="1">
    <source>
        <dbReference type="ARBA" id="ARBA00022676"/>
    </source>
</evidence>
<evidence type="ECO:0000259" key="4">
    <source>
        <dbReference type="Pfam" id="PF00534"/>
    </source>
</evidence>
<feature type="domain" description="Glycosyl transferase family 1" evidence="4">
    <location>
        <begin position="247"/>
        <end position="401"/>
    </location>
</feature>
<proteinExistence type="predicted"/>
<gene>
    <name evidence="6" type="ORF">GJV82_15555</name>
</gene>
<comment type="caution">
    <text evidence="6">The sequence shown here is derived from an EMBL/GenBank/DDBJ whole genome shotgun (WGS) entry which is preliminary data.</text>
</comment>
<dbReference type="SUPFAM" id="SSF53756">
    <property type="entry name" value="UDP-Glycosyltransferase/glycogen phosphorylase"/>
    <property type="match status" value="1"/>
</dbReference>
<evidence type="ECO:0000256" key="2">
    <source>
        <dbReference type="ARBA" id="ARBA00022679"/>
    </source>
</evidence>
<dbReference type="InterPro" id="IPR001296">
    <property type="entry name" value="Glyco_trans_1"/>
</dbReference>
<evidence type="ECO:0000313" key="6">
    <source>
        <dbReference type="EMBL" id="MTG90341.1"/>
    </source>
</evidence>
<dbReference type="Pfam" id="PF13439">
    <property type="entry name" value="Glyco_transf_4"/>
    <property type="match status" value="1"/>
</dbReference>
<organism evidence="6 7">
    <name type="scientific">Cellulosimicrobium composti</name>
    <dbReference type="NCBI Taxonomy" id="2672572"/>
    <lineage>
        <taxon>Bacteria</taxon>
        <taxon>Bacillati</taxon>
        <taxon>Actinomycetota</taxon>
        <taxon>Actinomycetes</taxon>
        <taxon>Micrococcales</taxon>
        <taxon>Promicromonosporaceae</taxon>
        <taxon>Cellulosimicrobium</taxon>
    </lineage>
</organism>
<name>A0A6N7ZLG7_9MICO</name>
<evidence type="ECO:0000259" key="5">
    <source>
        <dbReference type="Pfam" id="PF13439"/>
    </source>
</evidence>
<feature type="compositionally biased region" description="Basic residues" evidence="3">
    <location>
        <begin position="1"/>
        <end position="48"/>
    </location>
</feature>
<feature type="domain" description="Glycosyltransferase subfamily 4-like N-terminal" evidence="5">
    <location>
        <begin position="97"/>
        <end position="238"/>
    </location>
</feature>
<accession>A0A6N7ZLG7</accession>
<dbReference type="Gene3D" id="3.40.50.2000">
    <property type="entry name" value="Glycogen Phosphorylase B"/>
    <property type="match status" value="2"/>
</dbReference>
<keyword evidence="1" id="KW-0328">Glycosyltransferase</keyword>
<dbReference type="Pfam" id="PF00534">
    <property type="entry name" value="Glycos_transf_1"/>
    <property type="match status" value="1"/>
</dbReference>
<dbReference type="EMBL" id="WMKA01000045">
    <property type="protein sequence ID" value="MTG90341.1"/>
    <property type="molecule type" value="Genomic_DNA"/>
</dbReference>
<dbReference type="PANTHER" id="PTHR12526:SF510">
    <property type="entry name" value="D-INOSITOL 3-PHOSPHATE GLYCOSYLTRANSFERASE"/>
    <property type="match status" value="1"/>
</dbReference>
<evidence type="ECO:0000313" key="7">
    <source>
        <dbReference type="Proteomes" id="UP000440668"/>
    </source>
</evidence>
<sequence>MRRPRRRHPGRVRARRARGRPHRLARGPHGRRRPQGPRRGRRARRRRAPGGVARRPGDRRAPRLGRRRTAVPRARRRARGGAPVRILHAVRSDGFAGVERHVARLARAQSAAGHEVAVIGGAHGGMVATVADPSVPLLPATTTGDVVRTLRACGAAADVVHVHMTAAEVAAAVAARTTRGFPPVVTTRHFARTRGTGALGRVVAAVASSAVRAQISISRYVADHVEGGSVVVHPGVDDRPDGLDAAARDDVVLVVQRLEPEKRTDLALAAFAASGLAERGWRLEVAGDGSQRGSLEDQAASLGIAATTTFLGARRDVDALMDRAGLLVAPCPVEGLGLSVLEAMASGLPVVASAAGGHRETLDGVDPLALYPALDPAAAGRSLATLADDPARRDACAAAGRAAQRARFTPAAQVEATDAVYRSVLA</sequence>
<feature type="compositionally biased region" description="Basic residues" evidence="3">
    <location>
        <begin position="62"/>
        <end position="79"/>
    </location>
</feature>
<dbReference type="AlphaFoldDB" id="A0A6N7ZLG7"/>
<protein>
    <submittedName>
        <fullName evidence="6">Glycosyltransferase</fullName>
    </submittedName>
</protein>
<evidence type="ECO:0000256" key="3">
    <source>
        <dbReference type="SAM" id="MobiDB-lite"/>
    </source>
</evidence>